<name>A0ABV2CZY9_9SPHN</name>
<accession>A0ABV2CZY9</accession>
<gene>
    <name evidence="1" type="ORF">ABVV53_06825</name>
</gene>
<dbReference type="InterPro" id="IPR006439">
    <property type="entry name" value="HAD-SF_hydro_IA"/>
</dbReference>
<comment type="caution">
    <text evidence="1">The sequence shown here is derived from an EMBL/GenBank/DDBJ whole genome shotgun (WGS) entry which is preliminary data.</text>
</comment>
<dbReference type="PANTHER" id="PTHR43611:SF3">
    <property type="entry name" value="FLAVIN MONONUCLEOTIDE HYDROLASE 1, CHLOROPLATIC"/>
    <property type="match status" value="1"/>
</dbReference>
<dbReference type="PANTHER" id="PTHR43611">
    <property type="entry name" value="ALPHA-D-GLUCOSE 1-PHOSPHATE PHOSPHATASE"/>
    <property type="match status" value="1"/>
</dbReference>
<sequence>MTGGYEAPHGAPANAGALVLSGTGGSGGEDALVEAVVFDVGRVLVRWDLRCLYRKLIDDPARLEWFCTTVVTEDWHFQHDAGRDLDEMVAERKRAFPDCDDLIDAYATRFLETIPGPVEGTHEIVRRLASRGVPLYAITNFASVFWRQFEPTDTIFAQFRDIVVSGDEKIAKPDNRIFELAAERFGRAPQTMLFIDDNAANITAASALGWQVHHFAGAAALEEDLASKGLFGPVVS</sequence>
<dbReference type="PRINTS" id="PR00413">
    <property type="entry name" value="HADHALOGNASE"/>
</dbReference>
<protein>
    <submittedName>
        <fullName evidence="1">HAD family phosphatase</fullName>
    </submittedName>
</protein>
<proteinExistence type="predicted"/>
<dbReference type="CDD" id="cd02603">
    <property type="entry name" value="HAD_sEH-N_like"/>
    <property type="match status" value="1"/>
</dbReference>
<dbReference type="NCBIfam" id="TIGR01509">
    <property type="entry name" value="HAD-SF-IA-v3"/>
    <property type="match status" value="1"/>
</dbReference>
<dbReference type="RefSeq" id="WP_353983643.1">
    <property type="nucleotide sequence ID" value="NZ_JBEWLY010000013.1"/>
</dbReference>
<dbReference type="InterPro" id="IPR036412">
    <property type="entry name" value="HAD-like_sf"/>
</dbReference>
<organism evidence="1 2">
    <name type="scientific">Novosphingobium kalidii</name>
    <dbReference type="NCBI Taxonomy" id="3230299"/>
    <lineage>
        <taxon>Bacteria</taxon>
        <taxon>Pseudomonadati</taxon>
        <taxon>Pseudomonadota</taxon>
        <taxon>Alphaproteobacteria</taxon>
        <taxon>Sphingomonadales</taxon>
        <taxon>Sphingomonadaceae</taxon>
        <taxon>Novosphingobium</taxon>
    </lineage>
</organism>
<evidence type="ECO:0000313" key="2">
    <source>
        <dbReference type="Proteomes" id="UP001548713"/>
    </source>
</evidence>
<dbReference type="SUPFAM" id="SSF56784">
    <property type="entry name" value="HAD-like"/>
    <property type="match status" value="1"/>
</dbReference>
<reference evidence="1 2" key="1">
    <citation type="submission" date="2024-07" db="EMBL/GenBank/DDBJ databases">
        <title>Novosphingobium kalidii RD2P27.</title>
        <authorList>
            <person name="Sun J.-Q."/>
        </authorList>
    </citation>
    <scope>NUCLEOTIDE SEQUENCE [LARGE SCALE GENOMIC DNA]</scope>
    <source>
        <strain evidence="1 2">RD2P27</strain>
    </source>
</reference>
<dbReference type="Gene3D" id="3.40.50.1000">
    <property type="entry name" value="HAD superfamily/HAD-like"/>
    <property type="match status" value="1"/>
</dbReference>
<keyword evidence="2" id="KW-1185">Reference proteome</keyword>
<dbReference type="Proteomes" id="UP001548713">
    <property type="component" value="Unassembled WGS sequence"/>
</dbReference>
<evidence type="ECO:0000313" key="1">
    <source>
        <dbReference type="EMBL" id="MET1755166.1"/>
    </source>
</evidence>
<dbReference type="Pfam" id="PF00702">
    <property type="entry name" value="Hydrolase"/>
    <property type="match status" value="1"/>
</dbReference>
<dbReference type="EMBL" id="JBEWLY010000013">
    <property type="protein sequence ID" value="MET1755166.1"/>
    <property type="molecule type" value="Genomic_DNA"/>
</dbReference>
<dbReference type="NCBIfam" id="TIGR01549">
    <property type="entry name" value="HAD-SF-IA-v1"/>
    <property type="match status" value="1"/>
</dbReference>
<dbReference type="InterPro" id="IPR023214">
    <property type="entry name" value="HAD_sf"/>
</dbReference>